<organism evidence="2 3">
    <name type="scientific">Gigaspora rosea</name>
    <dbReference type="NCBI Taxonomy" id="44941"/>
    <lineage>
        <taxon>Eukaryota</taxon>
        <taxon>Fungi</taxon>
        <taxon>Fungi incertae sedis</taxon>
        <taxon>Mucoromycota</taxon>
        <taxon>Glomeromycotina</taxon>
        <taxon>Glomeromycetes</taxon>
        <taxon>Diversisporales</taxon>
        <taxon>Gigasporaceae</taxon>
        <taxon>Gigaspora</taxon>
    </lineage>
</organism>
<protein>
    <submittedName>
        <fullName evidence="2">Uncharacterized protein</fullName>
    </submittedName>
</protein>
<evidence type="ECO:0000313" key="2">
    <source>
        <dbReference type="EMBL" id="RIB01657.1"/>
    </source>
</evidence>
<evidence type="ECO:0000313" key="3">
    <source>
        <dbReference type="Proteomes" id="UP000266673"/>
    </source>
</evidence>
<dbReference type="AlphaFoldDB" id="A0A397TXW8"/>
<sequence length="442" mass="51315">MQYDIFEETIEEKVFGDFSFDHFPFFERDQFPIFEKNKYDGIDIRDLTCKHLVEEFKKLNQNEVDVDNEIQGIITKTSKIFEEHIINTFGKNTNTINDDIIEDHIINYLSSDIDKLTKLYAAFSTEIINCVEYGMIDLRPYKLSGINTSVLNAGIFSRAGNQIRLYHIIKHMGSFLNNTNFIEEYNKRINNEKASDIFNIMITSVASYLTPFGANNVTFKKTMLDKNISFTQLLYRNLGGNDMSKQKAFDRFDPAILPSLTEIHRNTIKIIPLKEPRLVFEFRNGKLKITKLYIHPHWIETLWNIVMLEMRSKCEPIVSTIICFYMGVLKSEKDFHLAYQLGMVYSGPVTYTQFYEIICKISEVNHYNSTLEGTRNVNELVSAVESLQKNSFLQLYILSGENVLLRLINISAIVILLLTVVQTIMAILSYKISIEQIYLCEK</sequence>
<evidence type="ECO:0000256" key="1">
    <source>
        <dbReference type="SAM" id="Phobius"/>
    </source>
</evidence>
<keyword evidence="3" id="KW-1185">Reference proteome</keyword>
<keyword evidence="1" id="KW-1133">Transmembrane helix</keyword>
<comment type="caution">
    <text evidence="2">The sequence shown here is derived from an EMBL/GenBank/DDBJ whole genome shotgun (WGS) entry which is preliminary data.</text>
</comment>
<accession>A0A397TXW8</accession>
<feature type="transmembrane region" description="Helical" evidence="1">
    <location>
        <begin position="403"/>
        <end position="428"/>
    </location>
</feature>
<keyword evidence="1" id="KW-0812">Transmembrane</keyword>
<proteinExistence type="predicted"/>
<reference evidence="2 3" key="1">
    <citation type="submission" date="2018-06" db="EMBL/GenBank/DDBJ databases">
        <title>Comparative genomics reveals the genomic features of Rhizophagus irregularis, R. cerebriforme, R. diaphanum and Gigaspora rosea, and their symbiotic lifestyle signature.</title>
        <authorList>
            <person name="Morin E."/>
            <person name="San Clemente H."/>
            <person name="Chen E.C.H."/>
            <person name="De La Providencia I."/>
            <person name="Hainaut M."/>
            <person name="Kuo A."/>
            <person name="Kohler A."/>
            <person name="Murat C."/>
            <person name="Tang N."/>
            <person name="Roy S."/>
            <person name="Loubradou J."/>
            <person name="Henrissat B."/>
            <person name="Grigoriev I.V."/>
            <person name="Corradi N."/>
            <person name="Roux C."/>
            <person name="Martin F.M."/>
        </authorList>
    </citation>
    <scope>NUCLEOTIDE SEQUENCE [LARGE SCALE GENOMIC DNA]</scope>
    <source>
        <strain evidence="2 3">DAOM 194757</strain>
    </source>
</reference>
<dbReference type="Proteomes" id="UP000266673">
    <property type="component" value="Unassembled WGS sequence"/>
</dbReference>
<dbReference type="EMBL" id="QKWP01003004">
    <property type="protein sequence ID" value="RIB01657.1"/>
    <property type="molecule type" value="Genomic_DNA"/>
</dbReference>
<keyword evidence="1" id="KW-0472">Membrane</keyword>
<gene>
    <name evidence="2" type="ORF">C2G38_2230122</name>
</gene>
<name>A0A397TXW8_9GLOM</name>
<dbReference type="OrthoDB" id="2356035at2759"/>